<keyword evidence="2" id="KW-1133">Transmembrane helix</keyword>
<keyword evidence="2" id="KW-0812">Transmembrane</keyword>
<dbReference type="AlphaFoldDB" id="A0AAD6IRR3"/>
<evidence type="ECO:0000256" key="2">
    <source>
        <dbReference type="SAM" id="Phobius"/>
    </source>
</evidence>
<organism evidence="3 4">
    <name type="scientific">Drechslerella dactyloides</name>
    <name type="common">Nematode-trapping fungus</name>
    <name type="synonym">Arthrobotrys dactyloides</name>
    <dbReference type="NCBI Taxonomy" id="74499"/>
    <lineage>
        <taxon>Eukaryota</taxon>
        <taxon>Fungi</taxon>
        <taxon>Dikarya</taxon>
        <taxon>Ascomycota</taxon>
        <taxon>Pezizomycotina</taxon>
        <taxon>Orbiliomycetes</taxon>
        <taxon>Orbiliales</taxon>
        <taxon>Orbiliaceae</taxon>
        <taxon>Drechslerella</taxon>
    </lineage>
</organism>
<evidence type="ECO:0008006" key="5">
    <source>
        <dbReference type="Google" id="ProtNLM"/>
    </source>
</evidence>
<dbReference type="EMBL" id="JAQGDS010000013">
    <property type="protein sequence ID" value="KAJ6256335.1"/>
    <property type="molecule type" value="Genomic_DNA"/>
</dbReference>
<feature type="compositionally biased region" description="Basic and acidic residues" evidence="1">
    <location>
        <begin position="1"/>
        <end position="18"/>
    </location>
</feature>
<feature type="compositionally biased region" description="Basic and acidic residues" evidence="1">
    <location>
        <begin position="28"/>
        <end position="43"/>
    </location>
</feature>
<evidence type="ECO:0000256" key="1">
    <source>
        <dbReference type="SAM" id="MobiDB-lite"/>
    </source>
</evidence>
<proteinExistence type="predicted"/>
<accession>A0AAD6IRR3</accession>
<protein>
    <recommendedName>
        <fullName evidence="5">Lectin</fullName>
    </recommendedName>
</protein>
<reference evidence="3" key="1">
    <citation type="submission" date="2023-01" db="EMBL/GenBank/DDBJ databases">
        <title>The chitinases involved in constricting ring structure development in the nematode-trapping fungus Drechslerella dactyloides.</title>
        <authorList>
            <person name="Wang R."/>
            <person name="Zhang L."/>
            <person name="Tang P."/>
            <person name="Li S."/>
            <person name="Liang L."/>
        </authorList>
    </citation>
    <scope>NUCLEOTIDE SEQUENCE</scope>
    <source>
        <strain evidence="3">YMF1.00031</strain>
    </source>
</reference>
<evidence type="ECO:0000313" key="4">
    <source>
        <dbReference type="Proteomes" id="UP001221413"/>
    </source>
</evidence>
<keyword evidence="4" id="KW-1185">Reference proteome</keyword>
<feature type="transmembrane region" description="Helical" evidence="2">
    <location>
        <begin position="52"/>
        <end position="73"/>
    </location>
</feature>
<comment type="caution">
    <text evidence="3">The sequence shown here is derived from an EMBL/GenBank/DDBJ whole genome shotgun (WGS) entry which is preliminary data.</text>
</comment>
<evidence type="ECO:0000313" key="3">
    <source>
        <dbReference type="EMBL" id="KAJ6256335.1"/>
    </source>
</evidence>
<gene>
    <name evidence="3" type="ORF">Dda_8833</name>
</gene>
<keyword evidence="2" id="KW-0472">Membrane</keyword>
<dbReference type="Proteomes" id="UP001221413">
    <property type="component" value="Unassembled WGS sequence"/>
</dbReference>
<sequence length="234" mass="26094">MPARETRPLLQGRDRDRPPPYSATARTDSCRFENPRRQADERAPAGNECYSVLKFAIVAITIITCLTVSLPFISPRHHGHHGHGNVTPPPRHPLGLTFNDAPWPGSTYAITEGNSSNAITFYNGDSIALSQYRPGNPSQRWTCRARDGWLGFTIEPNDSAVYLGFTPWPYQPTLRAVATEQKFNEMFAVMARPGGGFKIYFRDGDKLLPLGKDGGGTLARVEVTDMWWGFTKVR</sequence>
<name>A0AAD6IRR3_DREDA</name>
<feature type="region of interest" description="Disordered" evidence="1">
    <location>
        <begin position="1"/>
        <end position="44"/>
    </location>
</feature>